<keyword evidence="3 5" id="KW-1133">Transmembrane helix</keyword>
<dbReference type="RefSeq" id="XP_022487375.1">
    <property type="nucleotide sequence ID" value="XM_022632489.1"/>
</dbReference>
<dbReference type="Proteomes" id="UP000177622">
    <property type="component" value="Unassembled WGS sequence"/>
</dbReference>
<evidence type="ECO:0000256" key="1">
    <source>
        <dbReference type="ARBA" id="ARBA00004141"/>
    </source>
</evidence>
<sequence>MSPSGIASTFLSKILFTFPTVAYAAITYGLLLAWFAVISSAASYFMLNPPYSVNSSSLGLFMISALIGAILGAIVGATLNDQSILWLARRNGSIFEPEMRLWMGLPGSRVATAGVLTFGLGLLRTLPWVVLAVRYAIFGFGFSVTGDIALTYLTDCYPEILGDVLVWVVFIRNGLSVLIMSIYTPWISSFGIQNTFICAAIISLAMTIMPIGLLIWGKRARERTAPKYRDLLFGNLFSEV</sequence>
<dbReference type="GO" id="GO:0022857">
    <property type="term" value="F:transmembrane transporter activity"/>
    <property type="evidence" value="ECO:0007669"/>
    <property type="project" value="TreeGrafter"/>
</dbReference>
<comment type="caution">
    <text evidence="6">The sequence shown here is derived from an EMBL/GenBank/DDBJ whole genome shotgun (WGS) entry which is preliminary data.</text>
</comment>
<dbReference type="AlphaFoldDB" id="A0A1F5LG56"/>
<feature type="transmembrane region" description="Helical" evidence="5">
    <location>
        <begin position="101"/>
        <end position="123"/>
    </location>
</feature>
<organism evidence="6 7">
    <name type="scientific">Penicillium arizonense</name>
    <dbReference type="NCBI Taxonomy" id="1835702"/>
    <lineage>
        <taxon>Eukaryota</taxon>
        <taxon>Fungi</taxon>
        <taxon>Dikarya</taxon>
        <taxon>Ascomycota</taxon>
        <taxon>Pezizomycotina</taxon>
        <taxon>Eurotiomycetes</taxon>
        <taxon>Eurotiomycetidae</taxon>
        <taxon>Eurotiales</taxon>
        <taxon>Aspergillaceae</taxon>
        <taxon>Penicillium</taxon>
    </lineage>
</organism>
<dbReference type="STRING" id="1835702.A0A1F5LG56"/>
<comment type="subcellular location">
    <subcellularLocation>
        <location evidence="1">Membrane</location>
        <topology evidence="1">Multi-pass membrane protein</topology>
    </subcellularLocation>
</comment>
<dbReference type="SUPFAM" id="SSF103473">
    <property type="entry name" value="MFS general substrate transporter"/>
    <property type="match status" value="1"/>
</dbReference>
<evidence type="ECO:0000256" key="3">
    <source>
        <dbReference type="ARBA" id="ARBA00022989"/>
    </source>
</evidence>
<dbReference type="EMBL" id="LXJU01000011">
    <property type="protein sequence ID" value="OGE51931.1"/>
    <property type="molecule type" value="Genomic_DNA"/>
</dbReference>
<evidence type="ECO:0000256" key="2">
    <source>
        <dbReference type="ARBA" id="ARBA00022692"/>
    </source>
</evidence>
<keyword evidence="4 5" id="KW-0472">Membrane</keyword>
<evidence type="ECO:0000313" key="6">
    <source>
        <dbReference type="EMBL" id="OGE51931.1"/>
    </source>
</evidence>
<dbReference type="PANTHER" id="PTHR23502">
    <property type="entry name" value="MAJOR FACILITATOR SUPERFAMILY"/>
    <property type="match status" value="1"/>
</dbReference>
<feature type="transmembrane region" description="Helical" evidence="5">
    <location>
        <begin position="192"/>
        <end position="217"/>
    </location>
</feature>
<reference evidence="6 7" key="1">
    <citation type="journal article" date="2016" name="Sci. Rep.">
        <title>Penicillium arizonense, a new, genome sequenced fungal species, reveals a high chemical diversity in secreted metabolites.</title>
        <authorList>
            <person name="Grijseels S."/>
            <person name="Nielsen J.C."/>
            <person name="Randelovic M."/>
            <person name="Nielsen J."/>
            <person name="Nielsen K.F."/>
            <person name="Workman M."/>
            <person name="Frisvad J.C."/>
        </authorList>
    </citation>
    <scope>NUCLEOTIDE SEQUENCE [LARGE SCALE GENOMIC DNA]</scope>
    <source>
        <strain evidence="6 7">CBS 141311</strain>
    </source>
</reference>
<proteinExistence type="predicted"/>
<feature type="transmembrane region" description="Helical" evidence="5">
    <location>
        <begin position="165"/>
        <end position="186"/>
    </location>
</feature>
<evidence type="ECO:0000256" key="5">
    <source>
        <dbReference type="SAM" id="Phobius"/>
    </source>
</evidence>
<accession>A0A1F5LG56</accession>
<evidence type="ECO:0000313" key="7">
    <source>
        <dbReference type="Proteomes" id="UP000177622"/>
    </source>
</evidence>
<protein>
    <recommendedName>
        <fullName evidence="8">Major facilitator superfamily (MFS) profile domain-containing protein</fullName>
    </recommendedName>
</protein>
<dbReference type="OrthoDB" id="5215911at2759"/>
<name>A0A1F5LG56_PENAI</name>
<feature type="transmembrane region" description="Helical" evidence="5">
    <location>
        <begin position="58"/>
        <end position="80"/>
    </location>
</feature>
<feature type="transmembrane region" description="Helical" evidence="5">
    <location>
        <begin position="21"/>
        <end position="46"/>
    </location>
</feature>
<evidence type="ECO:0000256" key="4">
    <source>
        <dbReference type="ARBA" id="ARBA00023136"/>
    </source>
</evidence>
<keyword evidence="7" id="KW-1185">Reference proteome</keyword>
<gene>
    <name evidence="6" type="ORF">PENARI_c011G01041</name>
</gene>
<feature type="transmembrane region" description="Helical" evidence="5">
    <location>
        <begin position="135"/>
        <end position="153"/>
    </location>
</feature>
<keyword evidence="2 5" id="KW-0812">Transmembrane</keyword>
<dbReference type="GeneID" id="34577223"/>
<dbReference type="GO" id="GO:0005886">
    <property type="term" value="C:plasma membrane"/>
    <property type="evidence" value="ECO:0007669"/>
    <property type="project" value="TreeGrafter"/>
</dbReference>
<dbReference type="PANTHER" id="PTHR23502:SF50">
    <property type="entry name" value="TRANSPORTER, PUTATIVE (AFU_ORTHOLOGUE AFUA_5G00430)-RELATED"/>
    <property type="match status" value="1"/>
</dbReference>
<evidence type="ECO:0008006" key="8">
    <source>
        <dbReference type="Google" id="ProtNLM"/>
    </source>
</evidence>
<dbReference type="InterPro" id="IPR036259">
    <property type="entry name" value="MFS_trans_sf"/>
</dbReference>